<dbReference type="RefSeq" id="WP_257317144.1">
    <property type="nucleotide sequence ID" value="NZ_JANFDG010000026.1"/>
</dbReference>
<dbReference type="InterPro" id="IPR058159">
    <property type="entry name" value="Phage_holin_10"/>
</dbReference>
<feature type="transmembrane region" description="Helical" evidence="1">
    <location>
        <begin position="7"/>
        <end position="24"/>
    </location>
</feature>
<evidence type="ECO:0000256" key="1">
    <source>
        <dbReference type="SAM" id="Phobius"/>
    </source>
</evidence>
<gene>
    <name evidence="2" type="ORF">ACFOHH_16565</name>
</gene>
<keyword evidence="3" id="KW-1185">Reference proteome</keyword>
<comment type="caution">
    <text evidence="2">The sequence shown here is derived from an EMBL/GenBank/DDBJ whole genome shotgun (WGS) entry which is preliminary data.</text>
</comment>
<reference evidence="3" key="1">
    <citation type="journal article" date="2019" name="Int. J. Syst. Evol. Microbiol.">
        <title>The Global Catalogue of Microorganisms (GCM) 10K type strain sequencing project: providing services to taxonomists for standard genome sequencing and annotation.</title>
        <authorList>
            <consortium name="The Broad Institute Genomics Platform"/>
            <consortium name="The Broad Institute Genome Sequencing Center for Infectious Disease"/>
            <person name="Wu L."/>
            <person name="Ma J."/>
        </authorList>
    </citation>
    <scope>NUCLEOTIDE SEQUENCE [LARGE SCALE GENOMIC DNA]</scope>
    <source>
        <strain evidence="3">KCTC 52677</strain>
    </source>
</reference>
<accession>A0ABV7DIJ2</accession>
<keyword evidence="1" id="KW-1133">Transmembrane helix</keyword>
<dbReference type="Proteomes" id="UP001595377">
    <property type="component" value="Unassembled WGS sequence"/>
</dbReference>
<dbReference type="EMBL" id="JBHRSP010000025">
    <property type="protein sequence ID" value="MFC3074726.1"/>
    <property type="molecule type" value="Genomic_DNA"/>
</dbReference>
<organism evidence="2 3">
    <name type="scientific">Shinella pollutisoli</name>
    <dbReference type="NCBI Taxonomy" id="2250594"/>
    <lineage>
        <taxon>Bacteria</taxon>
        <taxon>Pseudomonadati</taxon>
        <taxon>Pseudomonadota</taxon>
        <taxon>Alphaproteobacteria</taxon>
        <taxon>Hyphomicrobiales</taxon>
        <taxon>Rhizobiaceae</taxon>
        <taxon>Shinella</taxon>
    </lineage>
</organism>
<keyword evidence="1" id="KW-0472">Membrane</keyword>
<keyword evidence="1" id="KW-0812">Transmembrane</keyword>
<feature type="transmembrane region" description="Helical" evidence="1">
    <location>
        <begin position="30"/>
        <end position="48"/>
    </location>
</feature>
<proteinExistence type="predicted"/>
<dbReference type="Pfam" id="PF23987">
    <property type="entry name" value="Phage_holin_10"/>
    <property type="match status" value="1"/>
</dbReference>
<sequence>MGNYEQLIRIALYTVGGFVLGDGIANSAEYQAAVGGLIHVVTFAWWLYRNRRAA</sequence>
<name>A0ABV7DIJ2_9HYPH</name>
<protein>
    <submittedName>
        <fullName evidence="2">Uncharacterized protein</fullName>
    </submittedName>
</protein>
<evidence type="ECO:0000313" key="3">
    <source>
        <dbReference type="Proteomes" id="UP001595377"/>
    </source>
</evidence>
<evidence type="ECO:0000313" key="2">
    <source>
        <dbReference type="EMBL" id="MFC3074726.1"/>
    </source>
</evidence>